<evidence type="ECO:0000313" key="13">
    <source>
        <dbReference type="Proteomes" id="UP000660611"/>
    </source>
</evidence>
<feature type="domain" description="Signal transduction histidine kinase subgroup 3 dimerisation and phosphoacceptor" evidence="11">
    <location>
        <begin position="168"/>
        <end position="232"/>
    </location>
</feature>
<feature type="transmembrane region" description="Helical" evidence="9">
    <location>
        <begin position="125"/>
        <end position="142"/>
    </location>
</feature>
<dbReference type="InterPro" id="IPR036890">
    <property type="entry name" value="HATPase_C_sf"/>
</dbReference>
<name>A0A919PUA5_9ACTN</name>
<evidence type="ECO:0000256" key="7">
    <source>
        <dbReference type="ARBA" id="ARBA00022840"/>
    </source>
</evidence>
<keyword evidence="4" id="KW-0808">Transferase</keyword>
<keyword evidence="9" id="KW-1133">Transmembrane helix</keyword>
<keyword evidence="6 12" id="KW-0418">Kinase</keyword>
<reference evidence="12" key="1">
    <citation type="submission" date="2021-01" db="EMBL/GenBank/DDBJ databases">
        <title>Whole genome shotgun sequence of Dactylosporangium siamense NBRC 106093.</title>
        <authorList>
            <person name="Komaki H."/>
            <person name="Tamura T."/>
        </authorList>
    </citation>
    <scope>NUCLEOTIDE SEQUENCE</scope>
    <source>
        <strain evidence="12">NBRC 106093</strain>
    </source>
</reference>
<comment type="catalytic activity">
    <reaction evidence="1">
        <text>ATP + protein L-histidine = ADP + protein N-phospho-L-histidine.</text>
        <dbReference type="EC" id="2.7.13.3"/>
    </reaction>
</comment>
<feature type="transmembrane region" description="Helical" evidence="9">
    <location>
        <begin position="36"/>
        <end position="53"/>
    </location>
</feature>
<dbReference type="GO" id="GO:0016020">
    <property type="term" value="C:membrane"/>
    <property type="evidence" value="ECO:0007669"/>
    <property type="project" value="InterPro"/>
</dbReference>
<evidence type="ECO:0000256" key="4">
    <source>
        <dbReference type="ARBA" id="ARBA00022679"/>
    </source>
</evidence>
<dbReference type="EC" id="2.7.13.3" evidence="2"/>
<evidence type="ECO:0000313" key="12">
    <source>
        <dbReference type="EMBL" id="GIG50344.1"/>
    </source>
</evidence>
<evidence type="ECO:0000256" key="5">
    <source>
        <dbReference type="ARBA" id="ARBA00022741"/>
    </source>
</evidence>
<evidence type="ECO:0000256" key="3">
    <source>
        <dbReference type="ARBA" id="ARBA00022553"/>
    </source>
</evidence>
<dbReference type="InterPro" id="IPR050482">
    <property type="entry name" value="Sensor_HK_TwoCompSys"/>
</dbReference>
<evidence type="ECO:0000256" key="1">
    <source>
        <dbReference type="ARBA" id="ARBA00000085"/>
    </source>
</evidence>
<dbReference type="RefSeq" id="WP_203851987.1">
    <property type="nucleotide sequence ID" value="NZ_BAAAVW010000027.1"/>
</dbReference>
<dbReference type="SUPFAM" id="SSF55874">
    <property type="entry name" value="ATPase domain of HSP90 chaperone/DNA topoisomerase II/histidine kinase"/>
    <property type="match status" value="1"/>
</dbReference>
<feature type="domain" description="Histidine kinase/HSP90-like ATPase" evidence="10">
    <location>
        <begin position="266"/>
        <end position="353"/>
    </location>
</feature>
<feature type="transmembrane region" description="Helical" evidence="9">
    <location>
        <begin position="60"/>
        <end position="79"/>
    </location>
</feature>
<dbReference type="Proteomes" id="UP000660611">
    <property type="component" value="Unassembled WGS sequence"/>
</dbReference>
<dbReference type="Pfam" id="PF07730">
    <property type="entry name" value="HisKA_3"/>
    <property type="match status" value="1"/>
</dbReference>
<dbReference type="CDD" id="cd16917">
    <property type="entry name" value="HATPase_UhpB-NarQ-NarX-like"/>
    <property type="match status" value="1"/>
</dbReference>
<dbReference type="EMBL" id="BONQ01000129">
    <property type="protein sequence ID" value="GIG50344.1"/>
    <property type="molecule type" value="Genomic_DNA"/>
</dbReference>
<dbReference type="GO" id="GO:0005524">
    <property type="term" value="F:ATP binding"/>
    <property type="evidence" value="ECO:0007669"/>
    <property type="project" value="UniProtKB-KW"/>
</dbReference>
<dbReference type="Gene3D" id="3.30.565.10">
    <property type="entry name" value="Histidine kinase-like ATPase, C-terminal domain"/>
    <property type="match status" value="1"/>
</dbReference>
<dbReference type="InterPro" id="IPR003594">
    <property type="entry name" value="HATPase_dom"/>
</dbReference>
<proteinExistence type="predicted"/>
<dbReference type="Gene3D" id="1.20.5.1930">
    <property type="match status" value="1"/>
</dbReference>
<feature type="transmembrane region" description="Helical" evidence="9">
    <location>
        <begin position="99"/>
        <end position="118"/>
    </location>
</feature>
<dbReference type="AlphaFoldDB" id="A0A919PUA5"/>
<keyword evidence="9" id="KW-0812">Transmembrane</keyword>
<dbReference type="PANTHER" id="PTHR24421">
    <property type="entry name" value="NITRATE/NITRITE SENSOR PROTEIN NARX-RELATED"/>
    <property type="match status" value="1"/>
</dbReference>
<keyword evidence="9" id="KW-0472">Membrane</keyword>
<protein>
    <recommendedName>
        <fullName evidence="2">histidine kinase</fullName>
        <ecNumber evidence="2">2.7.13.3</ecNumber>
    </recommendedName>
</protein>
<keyword evidence="5" id="KW-0547">Nucleotide-binding</keyword>
<dbReference type="Pfam" id="PF02518">
    <property type="entry name" value="HATPase_c"/>
    <property type="match status" value="1"/>
</dbReference>
<dbReference type="PANTHER" id="PTHR24421:SF10">
    <property type="entry name" value="NITRATE_NITRITE SENSOR PROTEIN NARQ"/>
    <property type="match status" value="1"/>
</dbReference>
<keyword evidence="8" id="KW-0902">Two-component regulatory system</keyword>
<keyword evidence="3" id="KW-0597">Phosphoprotein</keyword>
<organism evidence="12 13">
    <name type="scientific">Dactylosporangium siamense</name>
    <dbReference type="NCBI Taxonomy" id="685454"/>
    <lineage>
        <taxon>Bacteria</taxon>
        <taxon>Bacillati</taxon>
        <taxon>Actinomycetota</taxon>
        <taxon>Actinomycetes</taxon>
        <taxon>Micromonosporales</taxon>
        <taxon>Micromonosporaceae</taxon>
        <taxon>Dactylosporangium</taxon>
    </lineage>
</organism>
<accession>A0A919PUA5</accession>
<keyword evidence="7" id="KW-0067">ATP-binding</keyword>
<dbReference type="GO" id="GO:0046983">
    <property type="term" value="F:protein dimerization activity"/>
    <property type="evidence" value="ECO:0007669"/>
    <property type="project" value="InterPro"/>
</dbReference>
<evidence type="ECO:0000256" key="8">
    <source>
        <dbReference type="ARBA" id="ARBA00023012"/>
    </source>
</evidence>
<evidence type="ECO:0000256" key="2">
    <source>
        <dbReference type="ARBA" id="ARBA00012438"/>
    </source>
</evidence>
<dbReference type="InterPro" id="IPR011712">
    <property type="entry name" value="Sig_transdc_His_kin_sub3_dim/P"/>
</dbReference>
<evidence type="ECO:0000256" key="6">
    <source>
        <dbReference type="ARBA" id="ARBA00022777"/>
    </source>
</evidence>
<evidence type="ECO:0000259" key="11">
    <source>
        <dbReference type="Pfam" id="PF07730"/>
    </source>
</evidence>
<keyword evidence="13" id="KW-1185">Reference proteome</keyword>
<evidence type="ECO:0000259" key="10">
    <source>
        <dbReference type="Pfam" id="PF02518"/>
    </source>
</evidence>
<gene>
    <name evidence="12" type="ORF">Dsi01nite_083850</name>
</gene>
<sequence>MRLPAGRDAVTALGAVAVAVLLSVQAGTSQGDARTLDVWGYALVVLAAGVLAWRRAAPVTALAVSVAANAAYLLAGYPYGPSLLCVGWAMFEVAWRRPIRRSALLAAVAAVTSVAAVLPRLVGELDILALGLVLWGACWLAVPWSLGALLHVRAAARAELLARVALEERVRISREVHDVAGHGFAVIAMQAGVALVVLDEQPEQARASLEGIRATATAALGDLRQVLDERRSAVAPDLAALVARARAAGLPVELTSTAGDLPAAVQDIVYQVVRESLTNVIRHAGPTTAAVVVAREPGAVTVTVTDRGTGPADVVPGRGLAGLRSRVEAAGGSFTAAGLEAGGFEVHAKLPLNGEPA</sequence>
<dbReference type="GO" id="GO:0000155">
    <property type="term" value="F:phosphorelay sensor kinase activity"/>
    <property type="evidence" value="ECO:0007669"/>
    <property type="project" value="InterPro"/>
</dbReference>
<evidence type="ECO:0000256" key="9">
    <source>
        <dbReference type="SAM" id="Phobius"/>
    </source>
</evidence>
<comment type="caution">
    <text evidence="12">The sequence shown here is derived from an EMBL/GenBank/DDBJ whole genome shotgun (WGS) entry which is preliminary data.</text>
</comment>